<dbReference type="InterPro" id="IPR008969">
    <property type="entry name" value="CarboxyPept-like_regulatory"/>
</dbReference>
<feature type="domain" description="TonB-dependent receptor plug" evidence="12">
    <location>
        <begin position="114"/>
        <end position="232"/>
    </location>
</feature>
<evidence type="ECO:0000256" key="3">
    <source>
        <dbReference type="ARBA" id="ARBA00022452"/>
    </source>
</evidence>
<dbReference type="NCBIfam" id="TIGR04057">
    <property type="entry name" value="SusC_RagA_signa"/>
    <property type="match status" value="1"/>
</dbReference>
<evidence type="ECO:0000259" key="11">
    <source>
        <dbReference type="Pfam" id="PF00593"/>
    </source>
</evidence>
<dbReference type="InterPro" id="IPR023996">
    <property type="entry name" value="TonB-dep_OMP_SusC/RagA"/>
</dbReference>
<name>A0ABU5QNK3_9BACT</name>
<dbReference type="Pfam" id="PF07715">
    <property type="entry name" value="Plug"/>
    <property type="match status" value="1"/>
</dbReference>
<dbReference type="Gene3D" id="2.40.170.20">
    <property type="entry name" value="TonB-dependent receptor, beta-barrel domain"/>
    <property type="match status" value="1"/>
</dbReference>
<protein>
    <submittedName>
        <fullName evidence="13">TonB-dependent receptor</fullName>
    </submittedName>
</protein>
<keyword evidence="13" id="KW-0675">Receptor</keyword>
<evidence type="ECO:0000313" key="13">
    <source>
        <dbReference type="EMBL" id="MEA5258652.1"/>
    </source>
</evidence>
<dbReference type="InterPro" id="IPR012910">
    <property type="entry name" value="Plug_dom"/>
</dbReference>
<dbReference type="InterPro" id="IPR036942">
    <property type="entry name" value="Beta-barrel_TonB_sf"/>
</dbReference>
<feature type="domain" description="TonB-dependent receptor-like beta-barrel" evidence="11">
    <location>
        <begin position="409"/>
        <end position="990"/>
    </location>
</feature>
<evidence type="ECO:0000256" key="10">
    <source>
        <dbReference type="SAM" id="SignalP"/>
    </source>
</evidence>
<evidence type="ECO:0000256" key="5">
    <source>
        <dbReference type="ARBA" id="ARBA00023077"/>
    </source>
</evidence>
<organism evidence="13 14">
    <name type="scientific">Arcicella aquatica</name>
    <dbReference type="NCBI Taxonomy" id="217141"/>
    <lineage>
        <taxon>Bacteria</taxon>
        <taxon>Pseudomonadati</taxon>
        <taxon>Bacteroidota</taxon>
        <taxon>Cytophagia</taxon>
        <taxon>Cytophagales</taxon>
        <taxon>Flectobacillaceae</taxon>
        <taxon>Arcicella</taxon>
    </lineage>
</organism>
<evidence type="ECO:0000256" key="7">
    <source>
        <dbReference type="ARBA" id="ARBA00023237"/>
    </source>
</evidence>
<dbReference type="PROSITE" id="PS52016">
    <property type="entry name" value="TONB_DEPENDENT_REC_3"/>
    <property type="match status" value="1"/>
</dbReference>
<evidence type="ECO:0000256" key="2">
    <source>
        <dbReference type="ARBA" id="ARBA00022448"/>
    </source>
</evidence>
<proteinExistence type="inferred from homology"/>
<dbReference type="Pfam" id="PF00593">
    <property type="entry name" value="TonB_dep_Rec_b-barrel"/>
    <property type="match status" value="1"/>
</dbReference>
<dbReference type="Gene3D" id="2.170.130.10">
    <property type="entry name" value="TonB-dependent receptor, plug domain"/>
    <property type="match status" value="1"/>
</dbReference>
<keyword evidence="6 8" id="KW-0472">Membrane</keyword>
<accession>A0ABU5QNK3</accession>
<evidence type="ECO:0000256" key="8">
    <source>
        <dbReference type="PROSITE-ProRule" id="PRU01360"/>
    </source>
</evidence>
<dbReference type="EMBL" id="JAYFUL010000019">
    <property type="protein sequence ID" value="MEA5258652.1"/>
    <property type="molecule type" value="Genomic_DNA"/>
</dbReference>
<evidence type="ECO:0000259" key="12">
    <source>
        <dbReference type="Pfam" id="PF07715"/>
    </source>
</evidence>
<dbReference type="Gene3D" id="2.60.40.1120">
    <property type="entry name" value="Carboxypeptidase-like, regulatory domain"/>
    <property type="match status" value="1"/>
</dbReference>
<dbReference type="InterPro" id="IPR037066">
    <property type="entry name" value="Plug_dom_sf"/>
</dbReference>
<dbReference type="SUPFAM" id="SSF56935">
    <property type="entry name" value="Porins"/>
    <property type="match status" value="1"/>
</dbReference>
<evidence type="ECO:0000256" key="9">
    <source>
        <dbReference type="RuleBase" id="RU003357"/>
    </source>
</evidence>
<evidence type="ECO:0000256" key="6">
    <source>
        <dbReference type="ARBA" id="ARBA00023136"/>
    </source>
</evidence>
<evidence type="ECO:0000256" key="4">
    <source>
        <dbReference type="ARBA" id="ARBA00022692"/>
    </source>
</evidence>
<feature type="chain" id="PRO_5045608424" evidence="10">
    <location>
        <begin position="21"/>
        <end position="1035"/>
    </location>
</feature>
<dbReference type="Proteomes" id="UP001304671">
    <property type="component" value="Unassembled WGS sequence"/>
</dbReference>
<dbReference type="Pfam" id="PF13715">
    <property type="entry name" value="CarbopepD_reg_2"/>
    <property type="match status" value="1"/>
</dbReference>
<comment type="subcellular location">
    <subcellularLocation>
        <location evidence="1 8">Cell outer membrane</location>
        <topology evidence="1 8">Multi-pass membrane protein</topology>
    </subcellularLocation>
</comment>
<dbReference type="SUPFAM" id="SSF49464">
    <property type="entry name" value="Carboxypeptidase regulatory domain-like"/>
    <property type="match status" value="1"/>
</dbReference>
<dbReference type="InterPro" id="IPR039426">
    <property type="entry name" value="TonB-dep_rcpt-like"/>
</dbReference>
<keyword evidence="10" id="KW-0732">Signal</keyword>
<reference evidence="13 14" key="1">
    <citation type="submission" date="2023-12" db="EMBL/GenBank/DDBJ databases">
        <title>Novel species of the genus Arcicella isolated from rivers.</title>
        <authorList>
            <person name="Lu H."/>
        </authorList>
    </citation>
    <scope>NUCLEOTIDE SEQUENCE [LARGE SCALE GENOMIC DNA]</scope>
    <source>
        <strain evidence="13 14">LMG 21963</strain>
    </source>
</reference>
<dbReference type="NCBIfam" id="TIGR04056">
    <property type="entry name" value="OMP_RagA_SusC"/>
    <property type="match status" value="1"/>
</dbReference>
<dbReference type="InterPro" id="IPR000531">
    <property type="entry name" value="Beta-barrel_TonB"/>
</dbReference>
<keyword evidence="2 8" id="KW-0813">Transport</keyword>
<comment type="similarity">
    <text evidence="8 9">Belongs to the TonB-dependent receptor family.</text>
</comment>
<keyword evidence="14" id="KW-1185">Reference proteome</keyword>
<feature type="signal peptide" evidence="10">
    <location>
        <begin position="1"/>
        <end position="20"/>
    </location>
</feature>
<evidence type="ECO:0000256" key="1">
    <source>
        <dbReference type="ARBA" id="ARBA00004571"/>
    </source>
</evidence>
<keyword evidence="3 8" id="KW-1134">Transmembrane beta strand</keyword>
<keyword evidence="4 8" id="KW-0812">Transmembrane</keyword>
<gene>
    <name evidence="13" type="ORF">VB264_12720</name>
</gene>
<dbReference type="RefSeq" id="WP_323249908.1">
    <property type="nucleotide sequence ID" value="NZ_JAYFUL010000019.1"/>
</dbReference>
<dbReference type="InterPro" id="IPR023997">
    <property type="entry name" value="TonB-dep_OMP_SusC/RagA_CS"/>
</dbReference>
<keyword evidence="7 8" id="KW-0998">Cell outer membrane</keyword>
<evidence type="ECO:0000313" key="14">
    <source>
        <dbReference type="Proteomes" id="UP001304671"/>
    </source>
</evidence>
<comment type="caution">
    <text evidence="13">The sequence shown here is derived from an EMBL/GenBank/DDBJ whole genome shotgun (WGS) entry which is preliminary data.</text>
</comment>
<sequence>MKKRLLLTMLLVFSASILFAQNKITGKVTTSENGSELPGVSVSVKGSTRGTTTNANGVFTINASPSETLVFTFVGFKSTSVKVGKLGTINVQLDLDISELNEVVVVGYGTQSKKVITGAVTSVSGKQIASQPVQSFDQGLQGRVSGVNITTPNGVLNNAPVIRVRGTSSINQSSSPLIVIDGMPINSGDVSAGGYTVNNPLGDINPSDIESVEILKDASATAIYGSRAAAGVMLVTTKKGKEGKAKLTYDTWVGSTQAFRKFKMLDAQQFMDIKNEAAKNAGLANQFFPSYNADGSLVNTNWYDYVYQTGVSQSHNLSLNGGNKDTKYSFSVGYTDQDGMIKKNTFSRMTGRMNVSHKLNDFITIGSNITYANSFNQSPNTGTTGAFSTGGLGRLPLVLAPNIAPYNADGSYNINKAGNNMGLGNNLQGPGGYYNPLPDLDLSKFTSENAHLIANVFADVKLYKGLVFRTSYGMDNTQVEDISFSNPVHGEGGGSNGIATNYYTSIKQWNWQNYLTYDFGVGKNNATIVVGTEAQKFTVNRWGATRNNVSDPFFTSFQGSFVNNVAGGSNYQTQNGLLSYFGRLNYDYDKKYIASFTLRRDGYSAYATGNKWGNFPGASLGWRLSEEEFWKGSSLANTVNELKLRSSWGRVGNTGVSDFASLSLFSSGLYGSSPTWVFAQAGNPNLRWEQSTKLDLGLSYGLFNDRITGEINYYKNDISDLVLAEPQAPSRGVPNNSINTNVGSMVNKGWEFTLNALVLEKKGFSWNANFNISTNSNEVLALANNNADIIAQTGGLESSNIVRVGYPVGSIFVVETRGVNPKNGQRIFVNAAGKEVQYSHPGKWTYVADGTTAPSITGSDRKVWGTAFPTFFGGLDNTFKYKSFDLGVFLQFSGGNYIYNGTKAGLRDQRAWNNHTDILNRWQKEGDITNIPRLVFGDNISNGSSTPISENVEKGDFIRMRNISLGYTFKKGLLEKAKISSARLYAQVQNAFIITGYTGADPEISTNRNSNIAPGVDRNSTPQARTYTVGLSVSF</sequence>
<keyword evidence="5 9" id="KW-0798">TonB box</keyword>